<evidence type="ECO:0000313" key="4">
    <source>
        <dbReference type="Proteomes" id="UP000067626"/>
    </source>
</evidence>
<accession>A0A0K1EPJ5</accession>
<feature type="domain" description="Activator of Hsp90 ATPase homologue 1/2-like C-terminal" evidence="2">
    <location>
        <begin position="14"/>
        <end position="142"/>
    </location>
</feature>
<dbReference type="CDD" id="cd08894">
    <property type="entry name" value="SRPBCC_CalC_Aha1-like_1"/>
    <property type="match status" value="1"/>
</dbReference>
<evidence type="ECO:0000313" key="3">
    <source>
        <dbReference type="EMBL" id="AKT42543.1"/>
    </source>
</evidence>
<keyword evidence="4" id="KW-1185">Reference proteome</keyword>
<sequence length="148" mass="16919">MTDPHEIVSSRSFDAPRDAVFRAFSDPQALSQWWGPRGYTNTFHEFDFRTGGTWRLVMHAPDGNSYPMTKQFVEVTSPERIVLLHPEPPEHRFTMTVTLQAEDQRTRVTWHLRFDSAQEVARVGAFIKEANEQNFDRLAALLASSGAP</sequence>
<dbReference type="EMBL" id="CP012159">
    <property type="protein sequence ID" value="AKT42543.1"/>
    <property type="molecule type" value="Genomic_DNA"/>
</dbReference>
<evidence type="ECO:0000259" key="2">
    <source>
        <dbReference type="Pfam" id="PF08327"/>
    </source>
</evidence>
<dbReference type="Proteomes" id="UP000067626">
    <property type="component" value="Chromosome"/>
</dbReference>
<reference evidence="3 4" key="1">
    <citation type="submission" date="2015-07" db="EMBL/GenBank/DDBJ databases">
        <title>Genome analysis of myxobacterium Chondromyces crocatus Cm c5 reveals a high potential for natural compound synthesis and the genetic basis for the loss of fruiting body formation.</title>
        <authorList>
            <person name="Zaburannyi N."/>
            <person name="Bunk B."/>
            <person name="Maier J."/>
            <person name="Overmann J."/>
            <person name="Mueller R."/>
        </authorList>
    </citation>
    <scope>NUCLEOTIDE SEQUENCE [LARGE SCALE GENOMIC DNA]</scope>
    <source>
        <strain evidence="3 4">Cm c5</strain>
    </source>
</reference>
<gene>
    <name evidence="3" type="ORF">CMC5_067700</name>
</gene>
<comment type="similarity">
    <text evidence="1">Belongs to the AHA1 family.</text>
</comment>
<proteinExistence type="inferred from homology"/>
<dbReference type="Pfam" id="PF08327">
    <property type="entry name" value="AHSA1"/>
    <property type="match status" value="1"/>
</dbReference>
<dbReference type="KEGG" id="ccro:CMC5_067700"/>
<dbReference type="InterPro" id="IPR023393">
    <property type="entry name" value="START-like_dom_sf"/>
</dbReference>
<dbReference type="SUPFAM" id="SSF55961">
    <property type="entry name" value="Bet v1-like"/>
    <property type="match status" value="1"/>
</dbReference>
<organism evidence="3 4">
    <name type="scientific">Chondromyces crocatus</name>
    <dbReference type="NCBI Taxonomy" id="52"/>
    <lineage>
        <taxon>Bacteria</taxon>
        <taxon>Pseudomonadati</taxon>
        <taxon>Myxococcota</taxon>
        <taxon>Polyangia</taxon>
        <taxon>Polyangiales</taxon>
        <taxon>Polyangiaceae</taxon>
        <taxon>Chondromyces</taxon>
    </lineage>
</organism>
<dbReference type="STRING" id="52.CMC5_067700"/>
<evidence type="ECO:0000256" key="1">
    <source>
        <dbReference type="ARBA" id="ARBA00006817"/>
    </source>
</evidence>
<dbReference type="OrthoDB" id="9805228at2"/>
<name>A0A0K1EPJ5_CHOCO</name>
<dbReference type="InterPro" id="IPR013538">
    <property type="entry name" value="ASHA1/2-like_C"/>
</dbReference>
<dbReference type="AlphaFoldDB" id="A0A0K1EPJ5"/>
<dbReference type="Gene3D" id="3.30.530.20">
    <property type="match status" value="1"/>
</dbReference>
<protein>
    <submittedName>
        <fullName evidence="3">Activator of HSP90 ATPase</fullName>
    </submittedName>
</protein>